<evidence type="ECO:0000313" key="2">
    <source>
        <dbReference type="Proteomes" id="UP001171902"/>
    </source>
</evidence>
<accession>A0ABT7YNL4</accession>
<reference evidence="1" key="1">
    <citation type="submission" date="2023-06" db="EMBL/GenBank/DDBJ databases">
        <title>Gycomyces niveus sp.nov., a novel actinomycete isolated from soil in Shouguang.</title>
        <authorList>
            <person name="Yang X."/>
            <person name="Zhao J."/>
        </authorList>
    </citation>
    <scope>NUCLEOTIDE SEQUENCE</scope>
    <source>
        <strain evidence="1">NEAU C2</strain>
    </source>
</reference>
<dbReference type="EMBL" id="JAUEMJ010000002">
    <property type="protein sequence ID" value="MDN3239989.1"/>
    <property type="molecule type" value="Genomic_DNA"/>
</dbReference>
<name>A0ABT7YNL4_9ACTN</name>
<dbReference type="SUPFAM" id="SSF51197">
    <property type="entry name" value="Clavaminate synthase-like"/>
    <property type="match status" value="1"/>
</dbReference>
<dbReference type="Proteomes" id="UP001171902">
    <property type="component" value="Unassembled WGS sequence"/>
</dbReference>
<protein>
    <submittedName>
        <fullName evidence="1">Uncharacterized protein</fullName>
    </submittedName>
</protein>
<proteinExistence type="predicted"/>
<organism evidence="1 2">
    <name type="scientific">Glycomyces tritici</name>
    <dbReference type="NCBI Taxonomy" id="2665176"/>
    <lineage>
        <taxon>Bacteria</taxon>
        <taxon>Bacillati</taxon>
        <taxon>Actinomycetota</taxon>
        <taxon>Actinomycetes</taxon>
        <taxon>Glycomycetales</taxon>
        <taxon>Glycomycetaceae</taxon>
        <taxon>Glycomyces</taxon>
    </lineage>
</organism>
<sequence>MKVIVQPVAADLDEIVLDLNDRRYALIRSKANKHALTEAAVQFGARVSAAWVGVRALEAHGSQEWLPRHTKQLEDPEPLRYFALGCVAASASGGATCLYGGRIAARAPLKSRPEPAQVRMAYSTKWRPTSEAHPRSSKIHGIG</sequence>
<keyword evidence="2" id="KW-1185">Reference proteome</keyword>
<gene>
    <name evidence="1" type="ORF">QWI33_09645</name>
</gene>
<dbReference type="RefSeq" id="WP_289957036.1">
    <property type="nucleotide sequence ID" value="NZ_JAUEMJ010000002.1"/>
</dbReference>
<comment type="caution">
    <text evidence="1">The sequence shown here is derived from an EMBL/GenBank/DDBJ whole genome shotgun (WGS) entry which is preliminary data.</text>
</comment>
<evidence type="ECO:0000313" key="1">
    <source>
        <dbReference type="EMBL" id="MDN3239989.1"/>
    </source>
</evidence>